<dbReference type="SUPFAM" id="SSF48576">
    <property type="entry name" value="Terpenoid synthases"/>
    <property type="match status" value="1"/>
</dbReference>
<dbReference type="AlphaFoldDB" id="D0MI49"/>
<accession>D0MI49</accession>
<sequence length="270" mass="31129">MALIRPFYEKPWPEALRPAARALWHWHLALRRPNVPATEPEAVTAFLEAEAVRLQQDEPIRVVPEEVWQAAREAVLQHELPVELLAVQVRAARVWVAPVRFPDAAALEAFLQDFAGAHGRLLARLAGVGTRFNDPQVNALAAGFFLTDRLTRLPRDLAADRLFIPLEDLERAGVSVELLQRGAGHPAVRRLLWKQVVRAQEALARGRTLMHELPRRYARALRREWLLALEVLRTIERRDYDLWRGPIRLSRWQRLQVAYQARFSRVAFRT</sequence>
<name>D0MI49_RHOM4</name>
<dbReference type="PANTHER" id="PTHR31480">
    <property type="entry name" value="BIFUNCTIONAL LYCOPENE CYCLASE/PHYTOENE SYNTHASE"/>
    <property type="match status" value="1"/>
</dbReference>
<dbReference type="InterPro" id="IPR002060">
    <property type="entry name" value="Squ/phyt_synthse"/>
</dbReference>
<dbReference type="HOGENOM" id="CLU_1030053_0_0_10"/>
<dbReference type="Pfam" id="PF00494">
    <property type="entry name" value="SQS_PSY"/>
    <property type="match status" value="1"/>
</dbReference>
<keyword evidence="2" id="KW-1185">Reference proteome</keyword>
<evidence type="ECO:0000313" key="2">
    <source>
        <dbReference type="Proteomes" id="UP000002221"/>
    </source>
</evidence>
<dbReference type="InterPro" id="IPR008949">
    <property type="entry name" value="Isoprenoid_synthase_dom_sf"/>
</dbReference>
<dbReference type="Proteomes" id="UP000002221">
    <property type="component" value="Chromosome"/>
</dbReference>
<dbReference type="STRING" id="518766.Rmar_1267"/>
<proteinExistence type="predicted"/>
<organism evidence="1 2">
    <name type="scientific">Rhodothermus marinus (strain ATCC 43812 / DSM 4252 / R-10)</name>
    <name type="common">Rhodothermus obamensis</name>
    <dbReference type="NCBI Taxonomy" id="518766"/>
    <lineage>
        <taxon>Bacteria</taxon>
        <taxon>Pseudomonadati</taxon>
        <taxon>Rhodothermota</taxon>
        <taxon>Rhodothermia</taxon>
        <taxon>Rhodothermales</taxon>
        <taxon>Rhodothermaceae</taxon>
        <taxon>Rhodothermus</taxon>
    </lineage>
</organism>
<dbReference type="KEGG" id="rmr:Rmar_1267"/>
<gene>
    <name evidence="1" type="ordered locus">Rmar_1267</name>
</gene>
<dbReference type="GO" id="GO:0016765">
    <property type="term" value="F:transferase activity, transferring alkyl or aryl (other than methyl) groups"/>
    <property type="evidence" value="ECO:0007669"/>
    <property type="project" value="UniProtKB-ARBA"/>
</dbReference>
<dbReference type="eggNOG" id="COG1562">
    <property type="taxonomic scope" value="Bacteria"/>
</dbReference>
<reference evidence="1 2" key="1">
    <citation type="journal article" date="2009" name="Stand. Genomic Sci.">
        <title>Complete genome sequence of Rhodothermus marinus type strain (R-10).</title>
        <authorList>
            <person name="Nolan M."/>
            <person name="Tindall B.J."/>
            <person name="Pomrenke H."/>
            <person name="Lapidus A."/>
            <person name="Copeland A."/>
            <person name="Glavina Del Rio T."/>
            <person name="Lucas S."/>
            <person name="Chen F."/>
            <person name="Tice H."/>
            <person name="Cheng J.F."/>
            <person name="Saunders E."/>
            <person name="Han C."/>
            <person name="Bruce D."/>
            <person name="Goodwin L."/>
            <person name="Chain P."/>
            <person name="Pitluck S."/>
            <person name="Ovchinikova G."/>
            <person name="Pati A."/>
            <person name="Ivanova N."/>
            <person name="Mavromatis K."/>
            <person name="Chen A."/>
            <person name="Palaniappan K."/>
            <person name="Land M."/>
            <person name="Hauser L."/>
            <person name="Chang Y.J."/>
            <person name="Jeffries C.D."/>
            <person name="Brettin T."/>
            <person name="Goker M."/>
            <person name="Bristow J."/>
            <person name="Eisen J.A."/>
            <person name="Markowitz V."/>
            <person name="Hugenholtz P."/>
            <person name="Kyrpides N.C."/>
            <person name="Klenk H.P."/>
            <person name="Detter J.C."/>
        </authorList>
    </citation>
    <scope>NUCLEOTIDE SEQUENCE [LARGE SCALE GENOMIC DNA]</scope>
    <source>
        <strain evidence="2">ATCC 43812 / DSM 4252 / R-10</strain>
    </source>
</reference>
<dbReference type="EMBL" id="CP001807">
    <property type="protein sequence ID" value="ACY48157.1"/>
    <property type="molecule type" value="Genomic_DNA"/>
</dbReference>
<dbReference type="RefSeq" id="WP_012843769.1">
    <property type="nucleotide sequence ID" value="NC_013501.1"/>
</dbReference>
<protein>
    <submittedName>
        <fullName evidence="1">Squalene/phytoene synthase</fullName>
    </submittedName>
</protein>
<dbReference type="Gene3D" id="1.10.600.10">
    <property type="entry name" value="Farnesyl Diphosphate Synthase"/>
    <property type="match status" value="1"/>
</dbReference>
<evidence type="ECO:0000313" key="1">
    <source>
        <dbReference type="EMBL" id="ACY48157.1"/>
    </source>
</evidence>
<dbReference type="OrthoDB" id="1495605at2"/>